<evidence type="ECO:0000313" key="2">
    <source>
        <dbReference type="Proteomes" id="UP000276133"/>
    </source>
</evidence>
<comment type="caution">
    <text evidence="1">The sequence shown here is derived from an EMBL/GenBank/DDBJ whole genome shotgun (WGS) entry which is preliminary data.</text>
</comment>
<accession>A0A3M7PHT6</accession>
<dbReference type="EMBL" id="REGN01010613">
    <property type="protein sequence ID" value="RMZ98695.1"/>
    <property type="molecule type" value="Genomic_DNA"/>
</dbReference>
<sequence>MSIPIEIMYHSFLFKNDITSVKQNRRFAPFFIYVAYFVLRCIKKLRNIYSAFIKCAEWAKLHYIKMHQF</sequence>
<proteinExistence type="predicted"/>
<protein>
    <submittedName>
        <fullName evidence="1">Uncharacterized protein</fullName>
    </submittedName>
</protein>
<dbReference type="Proteomes" id="UP000276133">
    <property type="component" value="Unassembled WGS sequence"/>
</dbReference>
<organism evidence="1 2">
    <name type="scientific">Brachionus plicatilis</name>
    <name type="common">Marine rotifer</name>
    <name type="synonym">Brachionus muelleri</name>
    <dbReference type="NCBI Taxonomy" id="10195"/>
    <lineage>
        <taxon>Eukaryota</taxon>
        <taxon>Metazoa</taxon>
        <taxon>Spiralia</taxon>
        <taxon>Gnathifera</taxon>
        <taxon>Rotifera</taxon>
        <taxon>Eurotatoria</taxon>
        <taxon>Monogononta</taxon>
        <taxon>Pseudotrocha</taxon>
        <taxon>Ploima</taxon>
        <taxon>Brachionidae</taxon>
        <taxon>Brachionus</taxon>
    </lineage>
</organism>
<gene>
    <name evidence="1" type="ORF">BpHYR1_045317</name>
</gene>
<keyword evidence="2" id="KW-1185">Reference proteome</keyword>
<evidence type="ECO:0000313" key="1">
    <source>
        <dbReference type="EMBL" id="RMZ98695.1"/>
    </source>
</evidence>
<dbReference type="AlphaFoldDB" id="A0A3M7PHT6"/>
<name>A0A3M7PHT6_BRAPC</name>
<reference evidence="1 2" key="1">
    <citation type="journal article" date="2018" name="Sci. Rep.">
        <title>Genomic signatures of local adaptation to the degree of environmental predictability in rotifers.</title>
        <authorList>
            <person name="Franch-Gras L."/>
            <person name="Hahn C."/>
            <person name="Garcia-Roger E.M."/>
            <person name="Carmona M.J."/>
            <person name="Serra M."/>
            <person name="Gomez A."/>
        </authorList>
    </citation>
    <scope>NUCLEOTIDE SEQUENCE [LARGE SCALE GENOMIC DNA]</scope>
    <source>
        <strain evidence="1">HYR1</strain>
    </source>
</reference>